<evidence type="ECO:0000256" key="5">
    <source>
        <dbReference type="ARBA" id="ARBA00022801"/>
    </source>
</evidence>
<protein>
    <recommendedName>
        <fullName evidence="7">Carboxylic ester hydrolase</fullName>
        <ecNumber evidence="7">3.1.1.-</ecNumber>
    </recommendedName>
</protein>
<keyword evidence="6" id="KW-0325">Glycoprotein</keyword>
<dbReference type="AlphaFoldDB" id="A0AAD3YE20"/>
<feature type="signal peptide" evidence="7">
    <location>
        <begin position="1"/>
        <end position="26"/>
    </location>
</feature>
<evidence type="ECO:0000256" key="7">
    <source>
        <dbReference type="RuleBase" id="RU361235"/>
    </source>
</evidence>
<dbReference type="GO" id="GO:0016787">
    <property type="term" value="F:hydrolase activity"/>
    <property type="evidence" value="ECO:0007669"/>
    <property type="project" value="UniProtKB-KW"/>
</dbReference>
<evidence type="ECO:0000259" key="8">
    <source>
        <dbReference type="Pfam" id="PF00135"/>
    </source>
</evidence>
<dbReference type="GO" id="GO:0005576">
    <property type="term" value="C:extracellular region"/>
    <property type="evidence" value="ECO:0007669"/>
    <property type="project" value="UniProtKB-SubCell"/>
</dbReference>
<evidence type="ECO:0000256" key="4">
    <source>
        <dbReference type="ARBA" id="ARBA00022729"/>
    </source>
</evidence>
<dbReference type="FunFam" id="3.40.50.1820:FF:000213">
    <property type="entry name" value="Carboxylic ester hydrolase"/>
    <property type="match status" value="1"/>
</dbReference>
<comment type="similarity">
    <text evidence="2 7">Belongs to the type-B carboxylesterase/lipase family.</text>
</comment>
<dbReference type="Pfam" id="PF00135">
    <property type="entry name" value="COesterase"/>
    <property type="match status" value="1"/>
</dbReference>
<keyword evidence="4 7" id="KW-0732">Signal</keyword>
<proteinExistence type="inferred from homology"/>
<dbReference type="InterPro" id="IPR029058">
    <property type="entry name" value="AB_hydrolase_fold"/>
</dbReference>
<reference evidence="9" key="1">
    <citation type="journal article" date="2023" name="BMC Genomics">
        <title>Chromosome-level genome assemblies of Cutaneotrichosporon spp. (Trichosporonales, Basidiomycota) reveal imbalanced evolution between nucleotide sequences and chromosome synteny.</title>
        <authorList>
            <person name="Kobayashi Y."/>
            <person name="Kayamori A."/>
            <person name="Aoki K."/>
            <person name="Shiwa Y."/>
            <person name="Matsutani M."/>
            <person name="Fujita N."/>
            <person name="Sugita T."/>
            <person name="Iwasaki W."/>
            <person name="Tanaka N."/>
            <person name="Takashima M."/>
        </authorList>
    </citation>
    <scope>NUCLEOTIDE SEQUENCE</scope>
    <source>
        <strain evidence="9">HIS016</strain>
    </source>
</reference>
<dbReference type="InterPro" id="IPR050309">
    <property type="entry name" value="Type-B_Carboxylest/Lipase"/>
</dbReference>
<evidence type="ECO:0000256" key="3">
    <source>
        <dbReference type="ARBA" id="ARBA00022525"/>
    </source>
</evidence>
<dbReference type="Gene3D" id="3.40.50.1820">
    <property type="entry name" value="alpha/beta hydrolase"/>
    <property type="match status" value="1"/>
</dbReference>
<dbReference type="InterPro" id="IPR019826">
    <property type="entry name" value="Carboxylesterase_B_AS"/>
</dbReference>
<evidence type="ECO:0000313" key="10">
    <source>
        <dbReference type="Proteomes" id="UP001222932"/>
    </source>
</evidence>
<sequence length="578" mass="62985">MKVFTTLTTLVSLLSVLAAPAHVVLSDGDLDERAITITVAAPAGTIVGVRSPTTDDFNGIPFASPPVGNLRLRPPQRLTTTFNNFDATSPAPACPQFLADRDSLDLPAPIVAALADSPFFQKALKISEDCLNLNVVRPKGTKAGDNLPVLFWIYGGGFEFGWNSMYYAAPLVTNSVLKGKPYVFVAVNYRLAAWGWMPGKEVLADGASNLGLRDQRMALEWVADNIAAFGGDPSKVTIWGESAGSVSVFSQMAAYGGNILYKGKPLFRGGIMDSGSIIPADPVDCAKGQAVYDAVVAKAGCTGPDSLSCLRQLPLDQFTEAANSVPSIMSWNSVALSYLPRPDNDFMPESTHKLLQKGKYAAVPMIIGDQEDEGTLFSMFQKNVTGSTAGIVKYLKDLYFTRATEQALTEFVETYPDSPFEGSPFRTGPLELYKGFKRLAAILGDAVFTITRRIFLTIAKSLNPTVPAWSYISSYGYGTPILGTFHASDVLQVFFGLLPNKAAIDIQSYYSNFVYNLDPNDYSGGTGDLSRVVDYWPQWETGTKKLIQFYRFFFSPLVDDFRTDSEKVLLANVENFLF</sequence>
<reference evidence="9" key="2">
    <citation type="submission" date="2023-06" db="EMBL/GenBank/DDBJ databases">
        <authorList>
            <person name="Kobayashi Y."/>
            <person name="Kayamori A."/>
            <person name="Aoki K."/>
            <person name="Shiwa Y."/>
            <person name="Fujita N."/>
            <person name="Sugita T."/>
            <person name="Iwasaki W."/>
            <person name="Tanaka N."/>
            <person name="Takashima M."/>
        </authorList>
    </citation>
    <scope>NUCLEOTIDE SEQUENCE</scope>
    <source>
        <strain evidence="9">HIS016</strain>
    </source>
</reference>
<dbReference type="PROSITE" id="PS00122">
    <property type="entry name" value="CARBOXYLESTERASE_B_1"/>
    <property type="match status" value="1"/>
</dbReference>
<keyword evidence="3" id="KW-0964">Secreted</keyword>
<name>A0AAD3YE20_9TREE</name>
<dbReference type="PANTHER" id="PTHR11559">
    <property type="entry name" value="CARBOXYLESTERASE"/>
    <property type="match status" value="1"/>
</dbReference>
<feature type="domain" description="Carboxylesterase type B" evidence="8">
    <location>
        <begin position="38"/>
        <end position="547"/>
    </location>
</feature>
<organism evidence="9 10">
    <name type="scientific">Cutaneotrichosporon spelunceum</name>
    <dbReference type="NCBI Taxonomy" id="1672016"/>
    <lineage>
        <taxon>Eukaryota</taxon>
        <taxon>Fungi</taxon>
        <taxon>Dikarya</taxon>
        <taxon>Basidiomycota</taxon>
        <taxon>Agaricomycotina</taxon>
        <taxon>Tremellomycetes</taxon>
        <taxon>Trichosporonales</taxon>
        <taxon>Trichosporonaceae</taxon>
        <taxon>Cutaneotrichosporon</taxon>
    </lineage>
</organism>
<keyword evidence="10" id="KW-1185">Reference proteome</keyword>
<keyword evidence="5 7" id="KW-0378">Hydrolase</keyword>
<evidence type="ECO:0000313" key="9">
    <source>
        <dbReference type="EMBL" id="GMK58539.1"/>
    </source>
</evidence>
<dbReference type="Proteomes" id="UP001222932">
    <property type="component" value="Unassembled WGS sequence"/>
</dbReference>
<gene>
    <name evidence="9" type="ORF">CspeluHIS016_0505710</name>
</gene>
<evidence type="ECO:0000256" key="2">
    <source>
        <dbReference type="ARBA" id="ARBA00005964"/>
    </source>
</evidence>
<comment type="subcellular location">
    <subcellularLocation>
        <location evidence="1">Secreted</location>
    </subcellularLocation>
</comment>
<dbReference type="EC" id="3.1.1.-" evidence="7"/>
<accession>A0AAD3YE20</accession>
<evidence type="ECO:0000256" key="1">
    <source>
        <dbReference type="ARBA" id="ARBA00004613"/>
    </source>
</evidence>
<feature type="chain" id="PRO_5041773747" description="Carboxylic ester hydrolase" evidence="7">
    <location>
        <begin position="27"/>
        <end position="578"/>
    </location>
</feature>
<comment type="caution">
    <text evidence="9">The sequence shown here is derived from an EMBL/GenBank/DDBJ whole genome shotgun (WGS) entry which is preliminary data.</text>
</comment>
<dbReference type="EMBL" id="BTCM01000005">
    <property type="protein sequence ID" value="GMK58539.1"/>
    <property type="molecule type" value="Genomic_DNA"/>
</dbReference>
<evidence type="ECO:0000256" key="6">
    <source>
        <dbReference type="ARBA" id="ARBA00023180"/>
    </source>
</evidence>
<dbReference type="InterPro" id="IPR002018">
    <property type="entry name" value="CarbesteraseB"/>
</dbReference>
<dbReference type="SUPFAM" id="SSF53474">
    <property type="entry name" value="alpha/beta-Hydrolases"/>
    <property type="match status" value="1"/>
</dbReference>